<protein>
    <submittedName>
        <fullName evidence="1">Uncharacterized protein</fullName>
    </submittedName>
</protein>
<dbReference type="HOGENOM" id="CLU_2120551_0_0_1"/>
<dbReference type="AlphaFoldDB" id="C5FCD8"/>
<evidence type="ECO:0000313" key="2">
    <source>
        <dbReference type="Proteomes" id="UP000002035"/>
    </source>
</evidence>
<dbReference type="OrthoDB" id="4368117at2759"/>
<proteinExistence type="predicted"/>
<keyword evidence="2" id="KW-1185">Reference proteome</keyword>
<dbReference type="VEuPathDB" id="FungiDB:MCYG_00270"/>
<dbReference type="eggNOG" id="ENOG502SUU6">
    <property type="taxonomic scope" value="Eukaryota"/>
</dbReference>
<organism evidence="1 2">
    <name type="scientific">Arthroderma otae (strain ATCC MYA-4605 / CBS 113480)</name>
    <name type="common">Microsporum canis</name>
    <dbReference type="NCBI Taxonomy" id="554155"/>
    <lineage>
        <taxon>Eukaryota</taxon>
        <taxon>Fungi</taxon>
        <taxon>Dikarya</taxon>
        <taxon>Ascomycota</taxon>
        <taxon>Pezizomycotina</taxon>
        <taxon>Eurotiomycetes</taxon>
        <taxon>Eurotiomycetidae</taxon>
        <taxon>Onygenales</taxon>
        <taxon>Arthrodermataceae</taxon>
        <taxon>Microsporum</taxon>
    </lineage>
</organism>
<dbReference type="GeneID" id="9225146"/>
<dbReference type="EMBL" id="DS995701">
    <property type="protein sequence ID" value="EEQ27382.1"/>
    <property type="molecule type" value="Genomic_DNA"/>
</dbReference>
<reference evidence="2" key="1">
    <citation type="journal article" date="2012" name="MBio">
        <title>Comparative genome analysis of Trichophyton rubrum and related dermatophytes reveals candidate genes involved in infection.</title>
        <authorList>
            <person name="Martinez D.A."/>
            <person name="Oliver B.G."/>
            <person name="Graeser Y."/>
            <person name="Goldberg J.M."/>
            <person name="Li W."/>
            <person name="Martinez-Rossi N.M."/>
            <person name="Monod M."/>
            <person name="Shelest E."/>
            <person name="Barton R.C."/>
            <person name="Birch E."/>
            <person name="Brakhage A.A."/>
            <person name="Chen Z."/>
            <person name="Gurr S.J."/>
            <person name="Heiman D."/>
            <person name="Heitman J."/>
            <person name="Kosti I."/>
            <person name="Rossi A."/>
            <person name="Saif S."/>
            <person name="Samalova M."/>
            <person name="Saunders C.W."/>
            <person name="Shea T."/>
            <person name="Summerbell R.C."/>
            <person name="Xu J."/>
            <person name="Young S."/>
            <person name="Zeng Q."/>
            <person name="Birren B.W."/>
            <person name="Cuomo C.A."/>
            <person name="White T.C."/>
        </authorList>
    </citation>
    <scope>NUCLEOTIDE SEQUENCE [LARGE SCALE GENOMIC DNA]</scope>
    <source>
        <strain evidence="2">ATCC MYA-4605 / CBS 113480</strain>
    </source>
</reference>
<dbReference type="Proteomes" id="UP000002035">
    <property type="component" value="Unassembled WGS sequence"/>
</dbReference>
<name>C5FCD8_ARTOC</name>
<accession>C5FCD8</accession>
<sequence>MEESLILSVDDDIRDTASLEDKASQLAGERVALDPHQTIGKNFEVVDPSVRAILVCRKSAEGAVRVFGKYIRNVATGPDEHGYVIVAVKSSEGETCRLLGTPTMRYFRLSEAQT</sequence>
<evidence type="ECO:0000313" key="1">
    <source>
        <dbReference type="EMBL" id="EEQ27382.1"/>
    </source>
</evidence>
<dbReference type="RefSeq" id="XP_002850166.1">
    <property type="nucleotide sequence ID" value="XM_002850120.1"/>
</dbReference>
<gene>
    <name evidence="1" type="ORF">MCYG_00270</name>
</gene>